<dbReference type="Proteomes" id="UP000813824">
    <property type="component" value="Unassembled WGS sequence"/>
</dbReference>
<evidence type="ECO:0000313" key="3">
    <source>
        <dbReference type="Proteomes" id="UP000813824"/>
    </source>
</evidence>
<feature type="compositionally biased region" description="Low complexity" evidence="1">
    <location>
        <begin position="59"/>
        <end position="72"/>
    </location>
</feature>
<reference evidence="2" key="1">
    <citation type="journal article" date="2021" name="New Phytol.">
        <title>Evolutionary innovations through gain and loss of genes in the ectomycorrhizal Boletales.</title>
        <authorList>
            <person name="Wu G."/>
            <person name="Miyauchi S."/>
            <person name="Morin E."/>
            <person name="Kuo A."/>
            <person name="Drula E."/>
            <person name="Varga T."/>
            <person name="Kohler A."/>
            <person name="Feng B."/>
            <person name="Cao Y."/>
            <person name="Lipzen A."/>
            <person name="Daum C."/>
            <person name="Hundley H."/>
            <person name="Pangilinan J."/>
            <person name="Johnson J."/>
            <person name="Barry K."/>
            <person name="LaButti K."/>
            <person name="Ng V."/>
            <person name="Ahrendt S."/>
            <person name="Min B."/>
            <person name="Choi I.G."/>
            <person name="Park H."/>
            <person name="Plett J.M."/>
            <person name="Magnuson J."/>
            <person name="Spatafora J.W."/>
            <person name="Nagy L.G."/>
            <person name="Henrissat B."/>
            <person name="Grigoriev I.V."/>
            <person name="Yang Z.L."/>
            <person name="Xu J."/>
            <person name="Martin F.M."/>
        </authorList>
    </citation>
    <scope>NUCLEOTIDE SEQUENCE</scope>
    <source>
        <strain evidence="2">KKN 215</strain>
    </source>
</reference>
<organism evidence="2 3">
    <name type="scientific">Cristinia sonorae</name>
    <dbReference type="NCBI Taxonomy" id="1940300"/>
    <lineage>
        <taxon>Eukaryota</taxon>
        <taxon>Fungi</taxon>
        <taxon>Dikarya</taxon>
        <taxon>Basidiomycota</taxon>
        <taxon>Agaricomycotina</taxon>
        <taxon>Agaricomycetes</taxon>
        <taxon>Agaricomycetidae</taxon>
        <taxon>Agaricales</taxon>
        <taxon>Pleurotineae</taxon>
        <taxon>Stephanosporaceae</taxon>
        <taxon>Cristinia</taxon>
    </lineage>
</organism>
<accession>A0A8K0UIS0</accession>
<dbReference type="AlphaFoldDB" id="A0A8K0UIS0"/>
<evidence type="ECO:0000256" key="1">
    <source>
        <dbReference type="SAM" id="MobiDB-lite"/>
    </source>
</evidence>
<evidence type="ECO:0000313" key="2">
    <source>
        <dbReference type="EMBL" id="KAH8089873.1"/>
    </source>
</evidence>
<feature type="region of interest" description="Disordered" evidence="1">
    <location>
        <begin position="174"/>
        <end position="193"/>
    </location>
</feature>
<sequence length="661" mass="73959">MSDSAENVAGYNGHPARQDLEFWVNTDDFDKTCDRKAKERALTSSDEGDLSDDARTLWSSSDSNTSATTADTGSHEVSKLEAYYYYYGIDPKGSHPRLIYRDSVDVFEEPTGPETYVRQLRVVDVPGHHEFAKNGLWDETRNWIEEFLIGQDIQVSSIDFVMFTWLEKLADRELDSKDEGENREDTRADEGQEEDDVDAIFAALTVDKPAKPPAGDGERVYSNATIWIGALPETLNGARAFELTTQIRAYLDRLHLTERVDIAFRESVARSYLGNGPALYPPAETNDPLEAFIDNVSVVHSLSISGRKTTMQGTLGPFFQHGGKLYALTCRHNLFMANDGNLEYRYTTSATRRDVVVMGKPAFSSYVDSVQAHIGTLNETVKTLTALIKTLTERVQQQINLPTSQNRLDENEAELIKIKRRIVEFKQFYITLSRKWSKLSDRTIGHIVWAPPIAAGVGPNRFTQDLCVVQLYKPKFLAFMGNVLSLGPEISPEDFKRLMYERRDIPSEFKYPPHGLLHMRGMLTANDINNPNSLDAHGDRIRRVIKRGFTTNTTVGTLSRFISFVRKYDITGTLESLELAILPHENATGTYSKGGDSGAMSVSAVGEYVGKVSGGTNKGTDGSDITYATLFEYDWALILQEFPGATLYWDDIPAFLAAMAD</sequence>
<keyword evidence="3" id="KW-1185">Reference proteome</keyword>
<feature type="compositionally biased region" description="Basic and acidic residues" evidence="1">
    <location>
        <begin position="174"/>
        <end position="190"/>
    </location>
</feature>
<proteinExistence type="predicted"/>
<dbReference type="EMBL" id="JAEVFJ010000038">
    <property type="protein sequence ID" value="KAH8089873.1"/>
    <property type="molecule type" value="Genomic_DNA"/>
</dbReference>
<name>A0A8K0UIS0_9AGAR</name>
<gene>
    <name evidence="2" type="ORF">BXZ70DRAFT_494253</name>
</gene>
<feature type="region of interest" description="Disordered" evidence="1">
    <location>
        <begin position="37"/>
        <end position="72"/>
    </location>
</feature>
<dbReference type="OrthoDB" id="5424209at2759"/>
<comment type="caution">
    <text evidence="2">The sequence shown here is derived from an EMBL/GenBank/DDBJ whole genome shotgun (WGS) entry which is preliminary data.</text>
</comment>
<protein>
    <submittedName>
        <fullName evidence="2">Uncharacterized protein</fullName>
    </submittedName>
</protein>